<gene>
    <name evidence="4" type="ORF">APZ42_032873</name>
</gene>
<dbReference type="SUPFAM" id="SSF63748">
    <property type="entry name" value="Tudor/PWWP/MBT"/>
    <property type="match status" value="1"/>
</dbReference>
<dbReference type="PROSITE" id="PS50084">
    <property type="entry name" value="KH_TYPE_1"/>
    <property type="match status" value="1"/>
</dbReference>
<feature type="domain" description="Tudor" evidence="2">
    <location>
        <begin position="280"/>
        <end position="347"/>
    </location>
</feature>
<protein>
    <submittedName>
        <fullName evidence="4">Tudor and KH domain-containing protein</fullName>
    </submittedName>
</protein>
<dbReference type="GO" id="GO:0034587">
    <property type="term" value="P:piRNA processing"/>
    <property type="evidence" value="ECO:0007669"/>
    <property type="project" value="TreeGrafter"/>
</dbReference>
<evidence type="ECO:0000313" key="5">
    <source>
        <dbReference type="Proteomes" id="UP000076858"/>
    </source>
</evidence>
<dbReference type="SMART" id="SM00322">
    <property type="entry name" value="KH"/>
    <property type="match status" value="2"/>
</dbReference>
<dbReference type="Gene3D" id="3.30.1370.10">
    <property type="entry name" value="K Homology domain, type 1"/>
    <property type="match status" value="1"/>
</dbReference>
<dbReference type="STRING" id="35525.A0A0N8B7A6"/>
<evidence type="ECO:0000259" key="2">
    <source>
        <dbReference type="PROSITE" id="PS50304"/>
    </source>
</evidence>
<accession>A0A0N8B7A6</accession>
<keyword evidence="1" id="KW-0694">RNA-binding</keyword>
<dbReference type="SMART" id="SM00333">
    <property type="entry name" value="TUDOR"/>
    <property type="match status" value="1"/>
</dbReference>
<reference evidence="3" key="2">
    <citation type="submission" date="2015-10" db="EMBL/GenBank/DDBJ databases">
        <authorList>
            <person name="Gilbert D.G."/>
        </authorList>
    </citation>
    <scope>NUCLEOTIDE SEQUENCE</scope>
</reference>
<dbReference type="EMBL" id="LRGB01003123">
    <property type="protein sequence ID" value="KZS04564.1"/>
    <property type="molecule type" value="Genomic_DNA"/>
</dbReference>
<dbReference type="Proteomes" id="UP000076858">
    <property type="component" value="Unassembled WGS sequence"/>
</dbReference>
<name>A0A0N8B7A6_9CRUS</name>
<dbReference type="Pfam" id="PF00013">
    <property type="entry name" value="KH_1"/>
    <property type="match status" value="1"/>
</dbReference>
<organism evidence="4 5">
    <name type="scientific">Daphnia magna</name>
    <dbReference type="NCBI Taxonomy" id="35525"/>
    <lineage>
        <taxon>Eukaryota</taxon>
        <taxon>Metazoa</taxon>
        <taxon>Ecdysozoa</taxon>
        <taxon>Arthropoda</taxon>
        <taxon>Crustacea</taxon>
        <taxon>Branchiopoda</taxon>
        <taxon>Diplostraca</taxon>
        <taxon>Cladocera</taxon>
        <taxon>Anomopoda</taxon>
        <taxon>Daphniidae</taxon>
        <taxon>Daphnia</taxon>
    </lineage>
</organism>
<dbReference type="GO" id="GO:0030719">
    <property type="term" value="P:P granule organization"/>
    <property type="evidence" value="ECO:0007669"/>
    <property type="project" value="TreeGrafter"/>
</dbReference>
<sequence length="432" mass="48505">MTSDLSLLPSLKTLFATVTAGITGTLVYHYMKTNFFAEKDEEKVKESLHVEIPWDTVAHLIGRNGTSIKQIEEETCTTISFVDPGGACRLAVIRGSKDGVQLARIQLLKCVEEHAQLETTEIFVSEKTIDRLTAQESKKLREIAALSKTRIYIDSIQEKRTSLLVRGTYHQIENVRECLKEMVAEEIPTSIETSNNLPIKRSPKAVRTQPQERNEAMEYETLEPTSSDGFCEVMVSFVVSPSKFFVQKAGASSKELDCLIDDLTDFYSVKENRQQYATSKYEVGSLVAVLAPDDTCWYRGRVVSIELEEESDDDDDGILSVNLVDFGDTVTVKQPHIAILRPEFLSMNFQAIECSMAYIEPIGGGEWTEKAIEAFETLTYCASWKILMARVESNSTVNSSRIYFLKLVDTNTERDIDIATELIRLEFGSSTA</sequence>
<evidence type="ECO:0000313" key="3">
    <source>
        <dbReference type="EMBL" id="JAI89908.1"/>
    </source>
</evidence>
<dbReference type="GO" id="GO:0007283">
    <property type="term" value="P:spermatogenesis"/>
    <property type="evidence" value="ECO:0007669"/>
    <property type="project" value="TreeGrafter"/>
</dbReference>
<dbReference type="InterPro" id="IPR036612">
    <property type="entry name" value="KH_dom_type_1_sf"/>
</dbReference>
<dbReference type="PANTHER" id="PTHR22948">
    <property type="entry name" value="TUDOR DOMAIN CONTAINING PROTEIN"/>
    <property type="match status" value="1"/>
</dbReference>
<dbReference type="GO" id="GO:0043186">
    <property type="term" value="C:P granule"/>
    <property type="evidence" value="ECO:0007669"/>
    <property type="project" value="TreeGrafter"/>
</dbReference>
<evidence type="ECO:0000256" key="1">
    <source>
        <dbReference type="PROSITE-ProRule" id="PRU00117"/>
    </source>
</evidence>
<reference evidence="3" key="1">
    <citation type="submission" date="2015-10" db="EMBL/GenBank/DDBJ databases">
        <title>Daphnia magna gene sets from two clonal populations assembled and annotated with EvidentialGene.</title>
        <authorList>
            <person name="Gilbert D."/>
            <person name="Podicheti R."/>
            <person name="Orsini L."/>
            <person name="Colbourne J."/>
            <person name="Pfrender M."/>
        </authorList>
    </citation>
    <scope>NUCLEOTIDE SEQUENCE</scope>
</reference>
<dbReference type="EMBL" id="GDIP01233493">
    <property type="protein sequence ID" value="JAI89908.1"/>
    <property type="molecule type" value="Transcribed_RNA"/>
</dbReference>
<evidence type="ECO:0000313" key="4">
    <source>
        <dbReference type="EMBL" id="KZS04564.1"/>
    </source>
</evidence>
<dbReference type="InterPro" id="IPR035437">
    <property type="entry name" value="SNase_OB-fold_sf"/>
</dbReference>
<dbReference type="InterPro" id="IPR002999">
    <property type="entry name" value="Tudor"/>
</dbReference>
<dbReference type="GO" id="GO:0005739">
    <property type="term" value="C:mitochondrion"/>
    <property type="evidence" value="ECO:0007669"/>
    <property type="project" value="UniProtKB-ARBA"/>
</dbReference>
<dbReference type="InterPro" id="IPR004088">
    <property type="entry name" value="KH_dom_type_1"/>
</dbReference>
<dbReference type="PROSITE" id="PS50304">
    <property type="entry name" value="TUDOR"/>
    <property type="match status" value="1"/>
</dbReference>
<dbReference type="InterPro" id="IPR050621">
    <property type="entry name" value="Tudor_domain_containing"/>
</dbReference>
<dbReference type="InterPro" id="IPR004087">
    <property type="entry name" value="KH_dom"/>
</dbReference>
<dbReference type="CDD" id="cd00105">
    <property type="entry name" value="KH-I"/>
    <property type="match status" value="1"/>
</dbReference>
<dbReference type="SUPFAM" id="SSF54791">
    <property type="entry name" value="Eukaryotic type KH-domain (KH-domain type I)"/>
    <property type="match status" value="2"/>
</dbReference>
<dbReference type="PANTHER" id="PTHR22948:SF29">
    <property type="entry name" value="FI02030P-RELATED"/>
    <property type="match status" value="1"/>
</dbReference>
<dbReference type="OrthoDB" id="9995375at2759"/>
<reference evidence="4 5" key="3">
    <citation type="submission" date="2016-03" db="EMBL/GenBank/DDBJ databases">
        <title>EvidentialGene: Evidence-directed Construction of Genes on Genomes.</title>
        <authorList>
            <person name="Gilbert D.G."/>
            <person name="Choi J.-H."/>
            <person name="Mockaitis K."/>
            <person name="Colbourne J."/>
            <person name="Pfrender M."/>
        </authorList>
    </citation>
    <scope>NUCLEOTIDE SEQUENCE [LARGE SCALE GENOMIC DNA]</scope>
    <source>
        <strain evidence="4 5">Xinb3</strain>
        <tissue evidence="4">Complete organism</tissue>
    </source>
</reference>
<dbReference type="GO" id="GO:0003723">
    <property type="term" value="F:RNA binding"/>
    <property type="evidence" value="ECO:0007669"/>
    <property type="project" value="UniProtKB-UniRule"/>
</dbReference>
<keyword evidence="5" id="KW-1185">Reference proteome</keyword>
<dbReference type="Gene3D" id="2.30.30.140">
    <property type="match status" value="1"/>
</dbReference>
<dbReference type="Pfam" id="PF00567">
    <property type="entry name" value="TUDOR"/>
    <property type="match status" value="1"/>
</dbReference>
<dbReference type="AlphaFoldDB" id="A0A0N8B7A6"/>
<proteinExistence type="predicted"/>
<dbReference type="Gene3D" id="2.40.50.90">
    <property type="match status" value="1"/>
</dbReference>